<protein>
    <submittedName>
        <fullName evidence="2">Uncharacterized protein</fullName>
    </submittedName>
</protein>
<dbReference type="AlphaFoldDB" id="A0A2R5GU85"/>
<evidence type="ECO:0000313" key="3">
    <source>
        <dbReference type="Proteomes" id="UP000241890"/>
    </source>
</evidence>
<sequence length="73" mass="7972">MLGNLLKPKPANIAAWAVAGGAMYAWSQYDKQKATTFSENEVETWNEDVKAKHPKKKVAGDPKDLDEAPKATA</sequence>
<proteinExistence type="predicted"/>
<dbReference type="Proteomes" id="UP000241890">
    <property type="component" value="Unassembled WGS sequence"/>
</dbReference>
<feature type="compositionally biased region" description="Basic and acidic residues" evidence="1">
    <location>
        <begin position="58"/>
        <end position="73"/>
    </location>
</feature>
<organism evidence="2 3">
    <name type="scientific">Hondaea fermentalgiana</name>
    <dbReference type="NCBI Taxonomy" id="2315210"/>
    <lineage>
        <taxon>Eukaryota</taxon>
        <taxon>Sar</taxon>
        <taxon>Stramenopiles</taxon>
        <taxon>Bigyra</taxon>
        <taxon>Labyrinthulomycetes</taxon>
        <taxon>Thraustochytrida</taxon>
        <taxon>Thraustochytriidae</taxon>
        <taxon>Hondaea</taxon>
    </lineage>
</organism>
<dbReference type="EMBL" id="BEYU01000193">
    <property type="protein sequence ID" value="GBG34410.1"/>
    <property type="molecule type" value="Genomic_DNA"/>
</dbReference>
<dbReference type="InParanoid" id="A0A2R5GU85"/>
<name>A0A2R5GU85_9STRA</name>
<feature type="region of interest" description="Disordered" evidence="1">
    <location>
        <begin position="45"/>
        <end position="73"/>
    </location>
</feature>
<gene>
    <name evidence="2" type="ORF">FCC1311_106342</name>
</gene>
<evidence type="ECO:0000256" key="1">
    <source>
        <dbReference type="SAM" id="MobiDB-lite"/>
    </source>
</evidence>
<keyword evidence="3" id="KW-1185">Reference proteome</keyword>
<evidence type="ECO:0000313" key="2">
    <source>
        <dbReference type="EMBL" id="GBG34410.1"/>
    </source>
</evidence>
<comment type="caution">
    <text evidence="2">The sequence shown here is derived from an EMBL/GenBank/DDBJ whole genome shotgun (WGS) entry which is preliminary data.</text>
</comment>
<accession>A0A2R5GU85</accession>
<reference evidence="2 3" key="1">
    <citation type="submission" date="2017-12" db="EMBL/GenBank/DDBJ databases">
        <title>Sequencing, de novo assembly and annotation of complete genome of a new Thraustochytrid species, strain FCC1311.</title>
        <authorList>
            <person name="Sedici K."/>
            <person name="Godart F."/>
            <person name="Aiese Cigliano R."/>
            <person name="Sanseverino W."/>
            <person name="Barakat M."/>
            <person name="Ortet P."/>
            <person name="Marechal E."/>
            <person name="Cagnac O."/>
            <person name="Amato A."/>
        </authorList>
    </citation>
    <scope>NUCLEOTIDE SEQUENCE [LARGE SCALE GENOMIC DNA]</scope>
</reference>